<dbReference type="Proteomes" id="UP000647860">
    <property type="component" value="Unassembled WGS sequence"/>
</dbReference>
<comment type="caution">
    <text evidence="1">The sequence shown here is derived from an EMBL/GenBank/DDBJ whole genome shotgun (WGS) entry which is preliminary data.</text>
</comment>
<gene>
    <name evidence="1" type="ORF">Vgi01_59270</name>
</gene>
<sequence>METIHLLQARVTTPHLDQATDATWLAMLYDSARALHGVVTPSVEERTVDSNCATA</sequence>
<evidence type="ECO:0000313" key="2">
    <source>
        <dbReference type="Proteomes" id="UP000647860"/>
    </source>
</evidence>
<organism evidence="1 2">
    <name type="scientific">Micromonospora gifhornensis</name>
    <dbReference type="NCBI Taxonomy" id="84594"/>
    <lineage>
        <taxon>Bacteria</taxon>
        <taxon>Bacillati</taxon>
        <taxon>Actinomycetota</taxon>
        <taxon>Actinomycetes</taxon>
        <taxon>Micromonosporales</taxon>
        <taxon>Micromonosporaceae</taxon>
        <taxon>Micromonospora</taxon>
    </lineage>
</organism>
<keyword evidence="2" id="KW-1185">Reference proteome</keyword>
<dbReference type="RefSeq" id="WP_204293258.1">
    <property type="nucleotide sequence ID" value="NZ_BAAAGZ010000063.1"/>
</dbReference>
<evidence type="ECO:0000313" key="1">
    <source>
        <dbReference type="EMBL" id="GIJ19243.1"/>
    </source>
</evidence>
<proteinExistence type="predicted"/>
<reference evidence="1 2" key="1">
    <citation type="submission" date="2021-01" db="EMBL/GenBank/DDBJ databases">
        <title>Whole genome shotgun sequence of Verrucosispora gifhornensis NBRC 16317.</title>
        <authorList>
            <person name="Komaki H."/>
            <person name="Tamura T."/>
        </authorList>
    </citation>
    <scope>NUCLEOTIDE SEQUENCE [LARGE SCALE GENOMIC DNA]</scope>
    <source>
        <strain evidence="1 2">NBRC 16317</strain>
    </source>
</reference>
<dbReference type="EMBL" id="BOPA01000073">
    <property type="protein sequence ID" value="GIJ19243.1"/>
    <property type="molecule type" value="Genomic_DNA"/>
</dbReference>
<name>A0ABQ4IMV2_9ACTN</name>
<protein>
    <submittedName>
        <fullName evidence="1">Uncharacterized protein</fullName>
    </submittedName>
</protein>
<accession>A0ABQ4IMV2</accession>